<dbReference type="RefSeq" id="WP_156140439.1">
    <property type="nucleotide sequence ID" value="NZ_BBLT01000003.1"/>
</dbReference>
<sequence>MKKVFVLVLFAVFGTYVVNAQDDSEREVKKEKTEVKSDGTVKEKDEVVTAKTEKEKDHKSYEDRTRAGQTVDNIGHGTVQGIRGAGKGIGNAASWTWENTKHNKVTKKIFDQPENAEERQLKIQKKAMKKEHKKAEKEGLSETASYQDDDQHVGEKAKKDVKKGAEETGDAASNAWDKTKHNKVTKEVFDQPGDVDQKDHGSKSTKKEVKTKDGKTTTTKEKKTKVDDEGNTSVKKKKETSSSN</sequence>
<feature type="region of interest" description="Disordered" evidence="1">
    <location>
        <begin position="23"/>
        <end position="85"/>
    </location>
</feature>
<dbReference type="OrthoDB" id="9832288at2"/>
<keyword evidence="4" id="KW-1185">Reference proteome</keyword>
<feature type="compositionally biased region" description="Basic and acidic residues" evidence="1">
    <location>
        <begin position="184"/>
        <end position="228"/>
    </location>
</feature>
<feature type="region of interest" description="Disordered" evidence="1">
    <location>
        <begin position="108"/>
        <end position="244"/>
    </location>
</feature>
<organism evidence="3 4">
    <name type="scientific">Sporocytophaga myxococcoides</name>
    <dbReference type="NCBI Taxonomy" id="153721"/>
    <lineage>
        <taxon>Bacteria</taxon>
        <taxon>Pseudomonadati</taxon>
        <taxon>Bacteroidota</taxon>
        <taxon>Cytophagia</taxon>
        <taxon>Cytophagales</taxon>
        <taxon>Cytophagaceae</taxon>
        <taxon>Sporocytophaga</taxon>
    </lineage>
</organism>
<feature type="compositionally biased region" description="Basic residues" evidence="1">
    <location>
        <begin position="122"/>
        <end position="132"/>
    </location>
</feature>
<protein>
    <submittedName>
        <fullName evidence="3">Uncharacterized protein</fullName>
    </submittedName>
</protein>
<evidence type="ECO:0000256" key="1">
    <source>
        <dbReference type="SAM" id="MobiDB-lite"/>
    </source>
</evidence>
<proteinExistence type="predicted"/>
<dbReference type="Proteomes" id="UP000030185">
    <property type="component" value="Unassembled WGS sequence"/>
</dbReference>
<keyword evidence="2" id="KW-0732">Signal</keyword>
<reference evidence="3 4" key="1">
    <citation type="submission" date="2014-09" db="EMBL/GenBank/DDBJ databases">
        <title>Sporocytophaga myxococcoides PG-01 genome sequencing.</title>
        <authorList>
            <person name="Liu L."/>
            <person name="Gao P.J."/>
            <person name="Chen G.J."/>
            <person name="Wang L.S."/>
        </authorList>
    </citation>
    <scope>NUCLEOTIDE SEQUENCE [LARGE SCALE GENOMIC DNA]</scope>
    <source>
        <strain evidence="3 4">PG-01</strain>
    </source>
</reference>
<comment type="caution">
    <text evidence="3">The sequence shown here is derived from an EMBL/GenBank/DDBJ whole genome shotgun (WGS) entry which is preliminary data.</text>
</comment>
<gene>
    <name evidence="3" type="ORF">MYP_1861</name>
</gene>
<evidence type="ECO:0000313" key="3">
    <source>
        <dbReference type="EMBL" id="GAL84633.1"/>
    </source>
</evidence>
<dbReference type="AlphaFoldDB" id="A0A098LEA7"/>
<feature type="signal peptide" evidence="2">
    <location>
        <begin position="1"/>
        <end position="20"/>
    </location>
</feature>
<feature type="compositionally biased region" description="Basic and acidic residues" evidence="1">
    <location>
        <begin position="26"/>
        <end position="66"/>
    </location>
</feature>
<feature type="compositionally biased region" description="Basic and acidic residues" evidence="1">
    <location>
        <begin position="108"/>
        <end position="121"/>
    </location>
</feature>
<name>A0A098LEA7_9BACT</name>
<dbReference type="EMBL" id="BBLT01000003">
    <property type="protein sequence ID" value="GAL84633.1"/>
    <property type="molecule type" value="Genomic_DNA"/>
</dbReference>
<feature type="chain" id="PRO_5001937391" evidence="2">
    <location>
        <begin position="21"/>
        <end position="244"/>
    </location>
</feature>
<evidence type="ECO:0000313" key="4">
    <source>
        <dbReference type="Proteomes" id="UP000030185"/>
    </source>
</evidence>
<feature type="compositionally biased region" description="Basic and acidic residues" evidence="1">
    <location>
        <begin position="149"/>
        <end position="166"/>
    </location>
</feature>
<evidence type="ECO:0000256" key="2">
    <source>
        <dbReference type="SAM" id="SignalP"/>
    </source>
</evidence>
<accession>A0A098LEA7</accession>